<feature type="binding site" evidence="2">
    <location>
        <position position="77"/>
    </location>
    <ligand>
        <name>substrate</name>
    </ligand>
</feature>
<evidence type="ECO:0000256" key="2">
    <source>
        <dbReference type="PIRSR" id="PIRSR613078-2"/>
    </source>
</evidence>
<dbReference type="EMBL" id="CP035282">
    <property type="protein sequence ID" value="QAT61468.1"/>
    <property type="molecule type" value="Genomic_DNA"/>
</dbReference>
<accession>A0A410QCC2</accession>
<dbReference type="OrthoDB" id="9781415at2"/>
<dbReference type="CDD" id="cd07067">
    <property type="entry name" value="HP_PGM_like"/>
    <property type="match status" value="1"/>
</dbReference>
<dbReference type="Pfam" id="PF00300">
    <property type="entry name" value="His_Phos_1"/>
    <property type="match status" value="1"/>
</dbReference>
<dbReference type="GO" id="GO:0005737">
    <property type="term" value="C:cytoplasm"/>
    <property type="evidence" value="ECO:0007669"/>
    <property type="project" value="TreeGrafter"/>
</dbReference>
<name>A0A410QCC2_9FIRM</name>
<keyword evidence="4" id="KW-1185">Reference proteome</keyword>
<dbReference type="Proteomes" id="UP000287969">
    <property type="component" value="Chromosome"/>
</dbReference>
<reference evidence="4" key="1">
    <citation type="submission" date="2019-01" db="EMBL/GenBank/DDBJ databases">
        <title>Draft genomes of a novel of Sporanaerobacter strains.</title>
        <authorList>
            <person name="Ma S."/>
        </authorList>
    </citation>
    <scope>NUCLEOTIDE SEQUENCE [LARGE SCALE GENOMIC DNA]</scope>
    <source>
        <strain evidence="4">NJN-17</strain>
    </source>
</reference>
<proteinExistence type="predicted"/>
<feature type="active site" description="Proton donor/acceptor" evidence="1">
    <location>
        <position position="102"/>
    </location>
</feature>
<dbReference type="SMART" id="SM00855">
    <property type="entry name" value="PGAM"/>
    <property type="match status" value="1"/>
</dbReference>
<protein>
    <submittedName>
        <fullName evidence="3">Histidine phosphatase family protein</fullName>
    </submittedName>
</protein>
<dbReference type="InterPro" id="IPR029033">
    <property type="entry name" value="His_PPase_superfam"/>
</dbReference>
<dbReference type="InterPro" id="IPR001345">
    <property type="entry name" value="PG/BPGM_mutase_AS"/>
</dbReference>
<dbReference type="InterPro" id="IPR013078">
    <property type="entry name" value="His_Pase_superF_clade-1"/>
</dbReference>
<dbReference type="Gene3D" id="3.40.50.1240">
    <property type="entry name" value="Phosphoglycerate mutase-like"/>
    <property type="match status" value="1"/>
</dbReference>
<dbReference type="KEGG" id="spoa:EQM13_07695"/>
<dbReference type="GO" id="GO:0016791">
    <property type="term" value="F:phosphatase activity"/>
    <property type="evidence" value="ECO:0007669"/>
    <property type="project" value="TreeGrafter"/>
</dbReference>
<sequence length="208" mass="23900">MLCIYSITIIMPLDKTKFKMITICLVRHGETAWNIQGRLQGRKDVELNNNGRNQAMACAEYLKKEPWDTIVTSPLKRAKETAFIIGKIIGINDIYILDNFIERDFGSASGLLYEEKKMKFPDDAIFDEEDWSSFEDRVAKGIKFLINKYNNKKIIVVTHAGVISSVLPMISNGEFKLKGVKLKNTCINIINYDKGKWKVTLYNYDVMK</sequence>
<dbReference type="PANTHER" id="PTHR48100">
    <property type="entry name" value="BROAD-SPECIFICITY PHOSPHATASE YOR283W-RELATED"/>
    <property type="match status" value="1"/>
</dbReference>
<dbReference type="PANTHER" id="PTHR48100:SF59">
    <property type="entry name" value="ADENOSYLCOBALAMIN_ALPHA-RIBAZOLE PHOSPHATASE"/>
    <property type="match status" value="1"/>
</dbReference>
<dbReference type="SUPFAM" id="SSF53254">
    <property type="entry name" value="Phosphoglycerate mutase-like"/>
    <property type="match status" value="1"/>
</dbReference>
<gene>
    <name evidence="3" type="ORF">EQM13_07695</name>
</gene>
<dbReference type="AlphaFoldDB" id="A0A410QCC2"/>
<feature type="active site" description="Tele-phosphohistidine intermediate" evidence="1">
    <location>
        <position position="28"/>
    </location>
</feature>
<dbReference type="InterPro" id="IPR050275">
    <property type="entry name" value="PGM_Phosphatase"/>
</dbReference>
<evidence type="ECO:0000256" key="1">
    <source>
        <dbReference type="PIRSR" id="PIRSR613078-1"/>
    </source>
</evidence>
<organism evidence="3 4">
    <name type="scientific">Acidilutibacter cellobiosedens</name>
    <dbReference type="NCBI Taxonomy" id="2507161"/>
    <lineage>
        <taxon>Bacteria</taxon>
        <taxon>Bacillati</taxon>
        <taxon>Bacillota</taxon>
        <taxon>Tissierellia</taxon>
        <taxon>Tissierellales</taxon>
        <taxon>Acidilutibacteraceae</taxon>
        <taxon>Acidilutibacter</taxon>
    </lineage>
</organism>
<feature type="binding site" evidence="2">
    <location>
        <begin position="27"/>
        <end position="34"/>
    </location>
    <ligand>
        <name>substrate</name>
    </ligand>
</feature>
<evidence type="ECO:0000313" key="4">
    <source>
        <dbReference type="Proteomes" id="UP000287969"/>
    </source>
</evidence>
<dbReference type="PROSITE" id="PS00175">
    <property type="entry name" value="PG_MUTASE"/>
    <property type="match status" value="1"/>
</dbReference>
<evidence type="ECO:0000313" key="3">
    <source>
        <dbReference type="EMBL" id="QAT61468.1"/>
    </source>
</evidence>